<dbReference type="PANTHER" id="PTHR23416:SF23">
    <property type="entry name" value="ACETYLTRANSFERASE C18B11.09C-RELATED"/>
    <property type="match status" value="1"/>
</dbReference>
<proteinExistence type="inferred from homology"/>
<dbReference type="NCBIfam" id="NF007499">
    <property type="entry name" value="PRK10092.1"/>
    <property type="match status" value="1"/>
</dbReference>
<keyword evidence="2 6" id="KW-0808">Transferase</keyword>
<evidence type="ECO:0000256" key="2">
    <source>
        <dbReference type="ARBA" id="ARBA00022679"/>
    </source>
</evidence>
<dbReference type="InterPro" id="IPR001451">
    <property type="entry name" value="Hexapep"/>
</dbReference>
<name>A0AAP9QTZ1_KLEAE</name>
<comment type="similarity">
    <text evidence="1">Belongs to the transferase hexapeptide repeat family.</text>
</comment>
<accession>A0AAP9QTZ1</accession>
<dbReference type="InterPro" id="IPR051159">
    <property type="entry name" value="Hexapeptide_acetyltransf"/>
</dbReference>
<gene>
    <name evidence="6" type="primary">maa</name>
    <name evidence="6" type="ORF">HV331_04635</name>
</gene>
<protein>
    <submittedName>
        <fullName evidence="6">Maltose O-acetyltransferase</fullName>
        <ecNumber evidence="6">2.3.1.79</ecNumber>
    </submittedName>
</protein>
<dbReference type="PROSITE" id="PS00101">
    <property type="entry name" value="HEXAPEP_TRANSFERASES"/>
    <property type="match status" value="1"/>
</dbReference>
<dbReference type="EC" id="2.3.1.79" evidence="6"/>
<dbReference type="Gene3D" id="2.160.10.10">
    <property type="entry name" value="Hexapeptide repeat proteins"/>
    <property type="match status" value="1"/>
</dbReference>
<organism evidence="6 7">
    <name type="scientific">Klebsiella aerogenes</name>
    <name type="common">Enterobacter aerogenes</name>
    <dbReference type="NCBI Taxonomy" id="548"/>
    <lineage>
        <taxon>Bacteria</taxon>
        <taxon>Pseudomonadati</taxon>
        <taxon>Pseudomonadota</taxon>
        <taxon>Gammaproteobacteria</taxon>
        <taxon>Enterobacterales</taxon>
        <taxon>Enterobacteriaceae</taxon>
        <taxon>Klebsiella/Raoultella group</taxon>
        <taxon>Klebsiella</taxon>
    </lineage>
</organism>
<evidence type="ECO:0000259" key="5">
    <source>
        <dbReference type="SMART" id="SM01266"/>
    </source>
</evidence>
<dbReference type="CDD" id="cd03357">
    <property type="entry name" value="LbH_MAT_GAT"/>
    <property type="match status" value="1"/>
</dbReference>
<dbReference type="EMBL" id="CP055904">
    <property type="protein sequence ID" value="QMR38819.1"/>
    <property type="molecule type" value="Genomic_DNA"/>
</dbReference>
<dbReference type="GO" id="GO:0005829">
    <property type="term" value="C:cytosol"/>
    <property type="evidence" value="ECO:0007669"/>
    <property type="project" value="TreeGrafter"/>
</dbReference>
<dbReference type="GO" id="GO:0008925">
    <property type="term" value="F:maltose O-acetyltransferase activity"/>
    <property type="evidence" value="ECO:0007669"/>
    <property type="project" value="UniProtKB-EC"/>
</dbReference>
<dbReference type="RefSeq" id="WP_049057212.1">
    <property type="nucleotide sequence ID" value="NZ_CAYAFT010000001.1"/>
</dbReference>
<dbReference type="FunFam" id="2.160.10.10:FF:000008">
    <property type="entry name" value="Maltose O-acetyltransferase"/>
    <property type="match status" value="1"/>
</dbReference>
<dbReference type="Pfam" id="PF12464">
    <property type="entry name" value="Mac"/>
    <property type="match status" value="1"/>
</dbReference>
<dbReference type="InterPro" id="IPR024688">
    <property type="entry name" value="Mac_dom"/>
</dbReference>
<dbReference type="Proteomes" id="UP000514462">
    <property type="component" value="Chromosome"/>
</dbReference>
<dbReference type="AlphaFoldDB" id="A0AAP9QTZ1"/>
<dbReference type="InterPro" id="IPR018357">
    <property type="entry name" value="Hexapep_transf_CS"/>
</dbReference>
<dbReference type="SUPFAM" id="SSF51161">
    <property type="entry name" value="Trimeric LpxA-like enzymes"/>
    <property type="match status" value="1"/>
</dbReference>
<dbReference type="PANTHER" id="PTHR23416">
    <property type="entry name" value="SIALIC ACID SYNTHASE-RELATED"/>
    <property type="match status" value="1"/>
</dbReference>
<keyword evidence="4 6" id="KW-0012">Acyltransferase</keyword>
<evidence type="ECO:0000256" key="1">
    <source>
        <dbReference type="ARBA" id="ARBA00007274"/>
    </source>
</evidence>
<dbReference type="Pfam" id="PF14602">
    <property type="entry name" value="Hexapep_2"/>
    <property type="match status" value="1"/>
</dbReference>
<evidence type="ECO:0000313" key="7">
    <source>
        <dbReference type="Proteomes" id="UP000514462"/>
    </source>
</evidence>
<sequence>MSEEKRKMIAGEPYLAGDATLKADRLHARLVLHRYNHSAPDERESRAALLAELFGKATDAYIEPTFRCDYGYNISLGANFYANFDCVMLDVCPISIGDNCMLAPGVHIYTATHPLDPTERNSGIEYGKPVTIGNNVWIGGRAVINPGVTIGDNAVIASGAVVVKDVPANAVVGGNPAQIIKRLLTEK</sequence>
<evidence type="ECO:0000256" key="4">
    <source>
        <dbReference type="ARBA" id="ARBA00023315"/>
    </source>
</evidence>
<dbReference type="SMART" id="SM01266">
    <property type="entry name" value="Mac"/>
    <property type="match status" value="1"/>
</dbReference>
<feature type="domain" description="Maltose/galactoside acetyltransferase" evidence="5">
    <location>
        <begin position="5"/>
        <end position="59"/>
    </location>
</feature>
<dbReference type="Pfam" id="PF00132">
    <property type="entry name" value="Hexapep"/>
    <property type="match status" value="1"/>
</dbReference>
<evidence type="ECO:0000313" key="6">
    <source>
        <dbReference type="EMBL" id="QMR38819.1"/>
    </source>
</evidence>
<evidence type="ECO:0000256" key="3">
    <source>
        <dbReference type="ARBA" id="ARBA00022737"/>
    </source>
</evidence>
<reference evidence="7" key="1">
    <citation type="submission" date="2020-06" db="EMBL/GenBank/DDBJ databases">
        <title>REHAB project genomes.</title>
        <authorList>
            <person name="Shaw L.P."/>
        </authorList>
    </citation>
    <scope>NUCLEOTIDE SEQUENCE [LARGE SCALE GENOMIC DNA]</scope>
    <source>
        <strain evidence="7">RHBSTW-00938</strain>
    </source>
</reference>
<keyword evidence="3" id="KW-0677">Repeat</keyword>
<dbReference type="InterPro" id="IPR011004">
    <property type="entry name" value="Trimer_LpxA-like_sf"/>
</dbReference>